<protein>
    <submittedName>
        <fullName evidence="1">Uncharacterized protein</fullName>
    </submittedName>
</protein>
<organism evidence="1 2">
    <name type="scientific">Persea americana</name>
    <name type="common">Avocado</name>
    <dbReference type="NCBI Taxonomy" id="3435"/>
    <lineage>
        <taxon>Eukaryota</taxon>
        <taxon>Viridiplantae</taxon>
        <taxon>Streptophyta</taxon>
        <taxon>Embryophyta</taxon>
        <taxon>Tracheophyta</taxon>
        <taxon>Spermatophyta</taxon>
        <taxon>Magnoliopsida</taxon>
        <taxon>Magnoliidae</taxon>
        <taxon>Laurales</taxon>
        <taxon>Lauraceae</taxon>
        <taxon>Persea</taxon>
    </lineage>
</organism>
<reference evidence="1 2" key="1">
    <citation type="journal article" date="2022" name="Hortic Res">
        <title>A haplotype resolved chromosomal level avocado genome allows analysis of novel avocado genes.</title>
        <authorList>
            <person name="Nath O."/>
            <person name="Fletcher S.J."/>
            <person name="Hayward A."/>
            <person name="Shaw L.M."/>
            <person name="Masouleh A.K."/>
            <person name="Furtado A."/>
            <person name="Henry R.J."/>
            <person name="Mitter N."/>
        </authorList>
    </citation>
    <scope>NUCLEOTIDE SEQUENCE [LARGE SCALE GENOMIC DNA]</scope>
    <source>
        <strain evidence="2">cv. Hass</strain>
    </source>
</reference>
<gene>
    <name evidence="1" type="ORF">MRB53_036053</name>
</gene>
<dbReference type="Proteomes" id="UP001234297">
    <property type="component" value="Chromosome 12"/>
</dbReference>
<proteinExistence type="predicted"/>
<comment type="caution">
    <text evidence="1">The sequence shown here is derived from an EMBL/GenBank/DDBJ whole genome shotgun (WGS) entry which is preliminary data.</text>
</comment>
<keyword evidence="2" id="KW-1185">Reference proteome</keyword>
<evidence type="ECO:0000313" key="2">
    <source>
        <dbReference type="Proteomes" id="UP001234297"/>
    </source>
</evidence>
<sequence>MPPRLGSVALNYLWRMEEDDHSEKDETVMLAWILKNLDHIRSFSFTCRKEVFKAIRLEKGFPIEIDFWEKKKPPECLINHLTMIHVFGISLSSSGVVEFVKFLLLNARVRVVMILKYIITPRGQKEEEVIVIELLRSKRASPEVQLEIKPPVSTIRMLTF</sequence>
<evidence type="ECO:0000313" key="1">
    <source>
        <dbReference type="EMBL" id="KAJ8616681.1"/>
    </source>
</evidence>
<accession>A0ACC2K6E6</accession>
<dbReference type="EMBL" id="CM056820">
    <property type="protein sequence ID" value="KAJ8616681.1"/>
    <property type="molecule type" value="Genomic_DNA"/>
</dbReference>
<name>A0ACC2K6E6_PERAE</name>